<evidence type="ECO:0000313" key="5">
    <source>
        <dbReference type="Proteomes" id="UP001208570"/>
    </source>
</evidence>
<dbReference type="PANTHER" id="PTHR11927">
    <property type="entry name" value="GALACTOSIDE 2-L-FUCOSYLTRANSFERASE"/>
    <property type="match status" value="1"/>
</dbReference>
<evidence type="ECO:0000256" key="3">
    <source>
        <dbReference type="RuleBase" id="RU363129"/>
    </source>
</evidence>
<dbReference type="Proteomes" id="UP001208570">
    <property type="component" value="Unassembled WGS sequence"/>
</dbReference>
<keyword evidence="3" id="KW-0333">Golgi apparatus</keyword>
<comment type="subcellular location">
    <subcellularLocation>
        <location evidence="3">Golgi apparatus</location>
        <location evidence="3">Golgi stack membrane</location>
        <topology evidence="3">Single-pass type II membrane protein</topology>
    </subcellularLocation>
</comment>
<name>A0AAD9ISK0_9ANNE</name>
<evidence type="ECO:0000313" key="4">
    <source>
        <dbReference type="EMBL" id="KAK2140129.1"/>
    </source>
</evidence>
<dbReference type="GO" id="GO:0032580">
    <property type="term" value="C:Golgi cisterna membrane"/>
    <property type="evidence" value="ECO:0007669"/>
    <property type="project" value="UniProtKB-SubCell"/>
</dbReference>
<comment type="pathway">
    <text evidence="3">Protein modification; protein glycosylation.</text>
</comment>
<reference evidence="4" key="1">
    <citation type="journal article" date="2023" name="Mol. Biol. Evol.">
        <title>Third-Generation Sequencing Reveals the Adaptive Role of the Epigenome in Three Deep-Sea Polychaetes.</title>
        <authorList>
            <person name="Perez M."/>
            <person name="Aroh O."/>
            <person name="Sun Y."/>
            <person name="Lan Y."/>
            <person name="Juniper S.K."/>
            <person name="Young C.R."/>
            <person name="Angers B."/>
            <person name="Qian P.Y."/>
        </authorList>
    </citation>
    <scope>NUCLEOTIDE SEQUENCE</scope>
    <source>
        <strain evidence="4">P08H-3</strain>
    </source>
</reference>
<organism evidence="4 5">
    <name type="scientific">Paralvinella palmiformis</name>
    <dbReference type="NCBI Taxonomy" id="53620"/>
    <lineage>
        <taxon>Eukaryota</taxon>
        <taxon>Metazoa</taxon>
        <taxon>Spiralia</taxon>
        <taxon>Lophotrochozoa</taxon>
        <taxon>Annelida</taxon>
        <taxon>Polychaeta</taxon>
        <taxon>Sedentaria</taxon>
        <taxon>Canalipalpata</taxon>
        <taxon>Terebellida</taxon>
        <taxon>Terebelliformia</taxon>
        <taxon>Alvinellidae</taxon>
        <taxon>Paralvinella</taxon>
    </lineage>
</organism>
<dbReference type="GO" id="GO:0008107">
    <property type="term" value="F:galactoside 2-alpha-L-fucosyltransferase activity"/>
    <property type="evidence" value="ECO:0007669"/>
    <property type="project" value="InterPro"/>
</dbReference>
<keyword evidence="3" id="KW-0735">Signal-anchor</keyword>
<evidence type="ECO:0000256" key="1">
    <source>
        <dbReference type="ARBA" id="ARBA00022676"/>
    </source>
</evidence>
<dbReference type="GO" id="GO:0005975">
    <property type="term" value="P:carbohydrate metabolic process"/>
    <property type="evidence" value="ECO:0007669"/>
    <property type="project" value="InterPro"/>
</dbReference>
<dbReference type="EMBL" id="JAODUP010001473">
    <property type="protein sequence ID" value="KAK2140129.1"/>
    <property type="molecule type" value="Genomic_DNA"/>
</dbReference>
<dbReference type="EC" id="2.4.1.-" evidence="3"/>
<comment type="caution">
    <text evidence="4">The sequence shown here is derived from an EMBL/GenBank/DDBJ whole genome shotgun (WGS) entry which is preliminary data.</text>
</comment>
<keyword evidence="2 3" id="KW-0808">Transferase</keyword>
<keyword evidence="5" id="KW-1185">Reference proteome</keyword>
<evidence type="ECO:0000256" key="2">
    <source>
        <dbReference type="ARBA" id="ARBA00022679"/>
    </source>
</evidence>
<keyword evidence="3" id="KW-0325">Glycoprotein</keyword>
<accession>A0AAD9ISK0</accession>
<gene>
    <name evidence="4" type="ORF">LSH36_1474g00001</name>
</gene>
<keyword evidence="3" id="KW-0812">Transmembrane</keyword>
<comment type="similarity">
    <text evidence="3">Belongs to the glycosyltransferase 11 family.</text>
</comment>
<dbReference type="AlphaFoldDB" id="A0AAD9ISK0"/>
<dbReference type="PANTHER" id="PTHR11927:SF9">
    <property type="entry name" value="L-FUCOSYLTRANSFERASE"/>
    <property type="match status" value="1"/>
</dbReference>
<sequence>MKKKIVHIYEFRGLASEVSKLWVNNATTDRVEAFQANTFYMTAKPAGRLGNQMFTYAVLFAVTRTNHTGIPVMIVDKNLDLVQNTFRTSLSIKVENGNIINSTKILARPNADTTIRVIHNVSTANLTLNGYIESHKYFALVKDDLRKEITFPRQIQKSVNNS</sequence>
<proteinExistence type="inferred from homology"/>
<keyword evidence="1 3" id="KW-0328">Glycosyltransferase</keyword>
<protein>
    <recommendedName>
        <fullName evidence="3">L-Fucosyltransferase</fullName>
        <ecNumber evidence="3">2.4.1.-</ecNumber>
    </recommendedName>
</protein>
<dbReference type="InterPro" id="IPR002516">
    <property type="entry name" value="Glyco_trans_11"/>
</dbReference>